<feature type="transmembrane region" description="Helical" evidence="1">
    <location>
        <begin position="41"/>
        <end position="57"/>
    </location>
</feature>
<organism evidence="2 3">
    <name type="scientific">Christiangramia crocea</name>
    <dbReference type="NCBI Taxonomy" id="2904124"/>
    <lineage>
        <taxon>Bacteria</taxon>
        <taxon>Pseudomonadati</taxon>
        <taxon>Bacteroidota</taxon>
        <taxon>Flavobacteriia</taxon>
        <taxon>Flavobacteriales</taxon>
        <taxon>Flavobacteriaceae</taxon>
        <taxon>Christiangramia</taxon>
    </lineage>
</organism>
<feature type="transmembrane region" description="Helical" evidence="1">
    <location>
        <begin position="12"/>
        <end position="29"/>
    </location>
</feature>
<evidence type="ECO:0000313" key="3">
    <source>
        <dbReference type="Proteomes" id="UP001139344"/>
    </source>
</evidence>
<keyword evidence="1" id="KW-1133">Transmembrane helix</keyword>
<evidence type="ECO:0000313" key="2">
    <source>
        <dbReference type="EMBL" id="MCG9970652.1"/>
    </source>
</evidence>
<comment type="caution">
    <text evidence="2">The sequence shown here is derived from an EMBL/GenBank/DDBJ whole genome shotgun (WGS) entry which is preliminary data.</text>
</comment>
<name>A0A9X2A6N3_9FLAO</name>
<sequence>MRSRIENYSLTLKILTSIALVGYILFLIMDNASLYTESSELTGYFLFTIFLAGYILLWKQKIIAGTVFLIWYSIQWYLVFLVWEKGLMTLILGFPIAALGLIILLHGIKKKSNRSSPSI</sequence>
<evidence type="ECO:0000256" key="1">
    <source>
        <dbReference type="SAM" id="Phobius"/>
    </source>
</evidence>
<dbReference type="EMBL" id="JAJSON010000009">
    <property type="protein sequence ID" value="MCG9970652.1"/>
    <property type="molecule type" value="Genomic_DNA"/>
</dbReference>
<gene>
    <name evidence="2" type="ORF">LU635_03300</name>
</gene>
<keyword evidence="3" id="KW-1185">Reference proteome</keyword>
<feature type="transmembrane region" description="Helical" evidence="1">
    <location>
        <begin position="89"/>
        <end position="108"/>
    </location>
</feature>
<dbReference type="Proteomes" id="UP001139344">
    <property type="component" value="Unassembled WGS sequence"/>
</dbReference>
<proteinExistence type="predicted"/>
<keyword evidence="1" id="KW-0812">Transmembrane</keyword>
<keyword evidence="1" id="KW-0472">Membrane</keyword>
<dbReference type="AlphaFoldDB" id="A0A9X2A6N3"/>
<accession>A0A9X2A6N3</accession>
<protein>
    <submittedName>
        <fullName evidence="2">Uncharacterized protein</fullName>
    </submittedName>
</protein>
<feature type="transmembrane region" description="Helical" evidence="1">
    <location>
        <begin position="62"/>
        <end position="83"/>
    </location>
</feature>
<reference evidence="2" key="1">
    <citation type="submission" date="2021-12" db="EMBL/GenBank/DDBJ databases">
        <title>Description of Gramella crocea sp. nov., a new bacterium isolated from activated sludge.</title>
        <authorList>
            <person name="Zhang X."/>
        </authorList>
    </citation>
    <scope>NUCLEOTIDE SEQUENCE</scope>
    <source>
        <strain evidence="2">YB25</strain>
    </source>
</reference>
<dbReference type="RefSeq" id="WP_240096156.1">
    <property type="nucleotide sequence ID" value="NZ_JAJSON010000009.1"/>
</dbReference>